<keyword evidence="5" id="KW-1185">Reference proteome</keyword>
<feature type="domain" description="Aminotransferase class I/classII large" evidence="3">
    <location>
        <begin position="75"/>
        <end position="240"/>
    </location>
</feature>
<gene>
    <name evidence="4" type="ORF">OBRU01_20444</name>
</gene>
<dbReference type="Pfam" id="PF00155">
    <property type="entry name" value="Aminotran_1_2"/>
    <property type="match status" value="2"/>
</dbReference>
<comment type="caution">
    <text evidence="4">The sequence shown here is derived from an EMBL/GenBank/DDBJ whole genome shotgun (WGS) entry which is preliminary data.</text>
</comment>
<dbReference type="STRING" id="104452.A0A0L7KV40"/>
<evidence type="ECO:0000259" key="3">
    <source>
        <dbReference type="Pfam" id="PF00155"/>
    </source>
</evidence>
<accession>A0A0L7KV40</accession>
<evidence type="ECO:0000313" key="4">
    <source>
        <dbReference type="EMBL" id="KOB66995.1"/>
    </source>
</evidence>
<dbReference type="PROSITE" id="PS00105">
    <property type="entry name" value="AA_TRANSFER_CLASS_1"/>
    <property type="match status" value="1"/>
</dbReference>
<dbReference type="AlphaFoldDB" id="A0A0L7KV40"/>
<organism evidence="4 5">
    <name type="scientific">Operophtera brumata</name>
    <name type="common">Winter moth</name>
    <name type="synonym">Phalaena brumata</name>
    <dbReference type="NCBI Taxonomy" id="104452"/>
    <lineage>
        <taxon>Eukaryota</taxon>
        <taxon>Metazoa</taxon>
        <taxon>Ecdysozoa</taxon>
        <taxon>Arthropoda</taxon>
        <taxon>Hexapoda</taxon>
        <taxon>Insecta</taxon>
        <taxon>Pterygota</taxon>
        <taxon>Neoptera</taxon>
        <taxon>Endopterygota</taxon>
        <taxon>Lepidoptera</taxon>
        <taxon>Glossata</taxon>
        <taxon>Ditrysia</taxon>
        <taxon>Geometroidea</taxon>
        <taxon>Geometridae</taxon>
        <taxon>Larentiinae</taxon>
        <taxon>Operophtera</taxon>
    </lineage>
</organism>
<dbReference type="GO" id="GO:0004838">
    <property type="term" value="F:L-tyrosine-2-oxoglutarate transaminase activity"/>
    <property type="evidence" value="ECO:0007669"/>
    <property type="project" value="TreeGrafter"/>
</dbReference>
<comment type="similarity">
    <text evidence="1">Belongs to the class-I pyridoxal-phosphate-dependent aminotransferase family.</text>
</comment>
<dbReference type="InterPro" id="IPR015424">
    <property type="entry name" value="PyrdxlP-dep_Trfase"/>
</dbReference>
<dbReference type="GO" id="GO:0006572">
    <property type="term" value="P:L-tyrosine catabolic process"/>
    <property type="evidence" value="ECO:0007669"/>
    <property type="project" value="TreeGrafter"/>
</dbReference>
<dbReference type="PANTHER" id="PTHR45744">
    <property type="entry name" value="TYROSINE AMINOTRANSFERASE"/>
    <property type="match status" value="1"/>
</dbReference>
<dbReference type="InterPro" id="IPR004839">
    <property type="entry name" value="Aminotransferase_I/II_large"/>
</dbReference>
<dbReference type="GO" id="GO:0030170">
    <property type="term" value="F:pyridoxal phosphate binding"/>
    <property type="evidence" value="ECO:0007669"/>
    <property type="project" value="InterPro"/>
</dbReference>
<dbReference type="InterPro" id="IPR015421">
    <property type="entry name" value="PyrdxlP-dep_Trfase_major"/>
</dbReference>
<dbReference type="CDD" id="cd00609">
    <property type="entry name" value="AAT_like"/>
    <property type="match status" value="1"/>
</dbReference>
<feature type="non-terminal residue" evidence="4">
    <location>
        <position position="257"/>
    </location>
</feature>
<dbReference type="EMBL" id="JTDY01005443">
    <property type="protein sequence ID" value="KOB66995.1"/>
    <property type="molecule type" value="Genomic_DNA"/>
</dbReference>
<feature type="domain" description="Aminotransferase class I/classII large" evidence="3">
    <location>
        <begin position="6"/>
        <end position="71"/>
    </location>
</feature>
<evidence type="ECO:0000256" key="1">
    <source>
        <dbReference type="ARBA" id="ARBA00007441"/>
    </source>
</evidence>
<keyword evidence="4" id="KW-0808">Transferase</keyword>
<keyword evidence="4" id="KW-0032">Aminotransferase</keyword>
<protein>
    <submittedName>
        <fullName evidence="4">Tyrosine aminotransferase</fullName>
    </submittedName>
</protein>
<dbReference type="InterPro" id="IPR004838">
    <property type="entry name" value="NHTrfase_class1_PyrdxlP-BS"/>
</dbReference>
<evidence type="ECO:0000256" key="2">
    <source>
        <dbReference type="ARBA" id="ARBA00022898"/>
    </source>
</evidence>
<dbReference type="GO" id="GO:0006559">
    <property type="term" value="P:L-phenylalanine catabolic process"/>
    <property type="evidence" value="ECO:0007669"/>
    <property type="project" value="TreeGrafter"/>
</dbReference>
<evidence type="ECO:0000313" key="5">
    <source>
        <dbReference type="Proteomes" id="UP000037510"/>
    </source>
</evidence>
<reference evidence="4 5" key="1">
    <citation type="journal article" date="2015" name="Genome Biol. Evol.">
        <title>The genome of winter moth (Operophtera brumata) provides a genomic perspective on sexual dimorphism and phenology.</title>
        <authorList>
            <person name="Derks M.F."/>
            <person name="Smit S."/>
            <person name="Salis L."/>
            <person name="Schijlen E."/>
            <person name="Bossers A."/>
            <person name="Mateman C."/>
            <person name="Pijl A.S."/>
            <person name="de Ridder D."/>
            <person name="Groenen M.A."/>
            <person name="Visser M.E."/>
            <person name="Megens H.J."/>
        </authorList>
    </citation>
    <scope>NUCLEOTIDE SEQUENCE [LARGE SCALE GENOMIC DNA]</scope>
    <source>
        <strain evidence="4">WM2013NL</strain>
        <tissue evidence="4">Head and thorax</tissue>
    </source>
</reference>
<dbReference type="Gene3D" id="3.40.640.10">
    <property type="entry name" value="Type I PLP-dependent aspartate aminotransferase-like (Major domain)"/>
    <property type="match status" value="2"/>
</dbReference>
<proteinExistence type="inferred from homology"/>
<dbReference type="Proteomes" id="UP000037510">
    <property type="component" value="Unassembled WGS sequence"/>
</dbReference>
<dbReference type="PANTHER" id="PTHR45744:SF2">
    <property type="entry name" value="TYROSINE AMINOTRANSFERASE"/>
    <property type="match status" value="1"/>
</dbReference>
<name>A0A0L7KV40_OPEBR</name>
<keyword evidence="2" id="KW-0663">Pyridoxal phosphate</keyword>
<sequence length="257" mass="28611">MEILNAVRESVALKESRSYGPLIGHFEARKAVAEYSGVQDVTPDDVTICSGCSHAIDLVVTTLAEAGQNILPKLNWKVDLKSLENQIDENTVAIVVNNPSNPCGSVYDKEHLCEILDVASRNHLPIIADEIYEDFVFTNEQFVPIASLSKDVPVLTCSGLTKRFLVPGWRLGWVIIHDKNGILGKEVRKAMSNMSSRILGASTLIQQALPRILKCATHRSMYMMVEIKMSVFPEFTNELQFIKELCREQSVLCIPGH</sequence>
<dbReference type="SUPFAM" id="SSF53383">
    <property type="entry name" value="PLP-dependent transferases"/>
    <property type="match status" value="1"/>
</dbReference>